<evidence type="ECO:0000256" key="1">
    <source>
        <dbReference type="ARBA" id="ARBA00004571"/>
    </source>
</evidence>
<evidence type="ECO:0000313" key="15">
    <source>
        <dbReference type="Proteomes" id="UP000544134"/>
    </source>
</evidence>
<dbReference type="PROSITE" id="PS52016">
    <property type="entry name" value="TONB_DEPENDENT_REC_3"/>
    <property type="match status" value="1"/>
</dbReference>
<dbReference type="InterPro" id="IPR000531">
    <property type="entry name" value="Beta-barrel_TonB"/>
</dbReference>
<dbReference type="InterPro" id="IPR012910">
    <property type="entry name" value="Plug_dom"/>
</dbReference>
<dbReference type="Gene3D" id="2.40.170.20">
    <property type="entry name" value="TonB-dependent receptor, beta-barrel domain"/>
    <property type="match status" value="1"/>
</dbReference>
<evidence type="ECO:0000259" key="13">
    <source>
        <dbReference type="Pfam" id="PF07715"/>
    </source>
</evidence>
<keyword evidence="4 10" id="KW-1134">Transmembrane beta strand</keyword>
<evidence type="ECO:0000256" key="2">
    <source>
        <dbReference type="ARBA" id="ARBA00009810"/>
    </source>
</evidence>
<keyword evidence="6 11" id="KW-0798">TonB box</keyword>
<keyword evidence="5 10" id="KW-0812">Transmembrane</keyword>
<name>A0A848IMQ3_9BURK</name>
<dbReference type="Gene3D" id="2.170.130.10">
    <property type="entry name" value="TonB-dependent receptor, plug domain"/>
    <property type="match status" value="1"/>
</dbReference>
<dbReference type="Pfam" id="PF07715">
    <property type="entry name" value="Plug"/>
    <property type="match status" value="1"/>
</dbReference>
<dbReference type="InterPro" id="IPR037066">
    <property type="entry name" value="Plug_dom_sf"/>
</dbReference>
<dbReference type="InterPro" id="IPR036942">
    <property type="entry name" value="Beta-barrel_TonB_sf"/>
</dbReference>
<dbReference type="EMBL" id="JABBGJ010000048">
    <property type="protein sequence ID" value="NMM03051.1"/>
    <property type="molecule type" value="Genomic_DNA"/>
</dbReference>
<keyword evidence="3 10" id="KW-0813">Transport</keyword>
<dbReference type="CDD" id="cd01347">
    <property type="entry name" value="ligand_gated_channel"/>
    <property type="match status" value="1"/>
</dbReference>
<gene>
    <name evidence="14" type="ORF">HHL24_34750</name>
</gene>
<evidence type="ECO:0000256" key="8">
    <source>
        <dbReference type="ARBA" id="ARBA00023170"/>
    </source>
</evidence>
<accession>A0A848IMQ3</accession>
<keyword evidence="9 10" id="KW-0998">Cell outer membrane</keyword>
<proteinExistence type="inferred from homology"/>
<evidence type="ECO:0000256" key="11">
    <source>
        <dbReference type="RuleBase" id="RU003357"/>
    </source>
</evidence>
<evidence type="ECO:0000259" key="12">
    <source>
        <dbReference type="Pfam" id="PF00593"/>
    </source>
</evidence>
<evidence type="ECO:0000256" key="6">
    <source>
        <dbReference type="ARBA" id="ARBA00023077"/>
    </source>
</evidence>
<evidence type="ECO:0000256" key="10">
    <source>
        <dbReference type="PROSITE-ProRule" id="PRU01360"/>
    </source>
</evidence>
<comment type="caution">
    <text evidence="14">The sequence shown here is derived from an EMBL/GenBank/DDBJ whole genome shotgun (WGS) entry which is preliminary data.</text>
</comment>
<comment type="similarity">
    <text evidence="2 10 11">Belongs to the TonB-dependent receptor family.</text>
</comment>
<dbReference type="PANTHER" id="PTHR47234:SF3">
    <property type="entry name" value="SECRETIN_TONB SHORT N-TERMINAL DOMAIN-CONTAINING PROTEIN"/>
    <property type="match status" value="1"/>
</dbReference>
<dbReference type="AlphaFoldDB" id="A0A848IMQ3"/>
<keyword evidence="7 10" id="KW-0472">Membrane</keyword>
<evidence type="ECO:0000256" key="5">
    <source>
        <dbReference type="ARBA" id="ARBA00022692"/>
    </source>
</evidence>
<feature type="domain" description="TonB-dependent receptor plug" evidence="13">
    <location>
        <begin position="92"/>
        <end position="209"/>
    </location>
</feature>
<comment type="subcellular location">
    <subcellularLocation>
        <location evidence="1 10">Cell outer membrane</location>
        <topology evidence="1 10">Multi-pass membrane protein</topology>
    </subcellularLocation>
</comment>
<dbReference type="Proteomes" id="UP000544134">
    <property type="component" value="Unassembled WGS sequence"/>
</dbReference>
<keyword evidence="15" id="KW-1185">Reference proteome</keyword>
<dbReference type="PANTHER" id="PTHR47234">
    <property type="match status" value="1"/>
</dbReference>
<evidence type="ECO:0000256" key="9">
    <source>
        <dbReference type="ARBA" id="ARBA00023237"/>
    </source>
</evidence>
<evidence type="ECO:0000256" key="7">
    <source>
        <dbReference type="ARBA" id="ARBA00023136"/>
    </source>
</evidence>
<evidence type="ECO:0000313" key="14">
    <source>
        <dbReference type="EMBL" id="NMM03051.1"/>
    </source>
</evidence>
<dbReference type="InterPro" id="IPR039426">
    <property type="entry name" value="TonB-dep_rcpt-like"/>
</dbReference>
<dbReference type="Pfam" id="PF00593">
    <property type="entry name" value="TonB_dep_Rec_b-barrel"/>
    <property type="match status" value="1"/>
</dbReference>
<dbReference type="GO" id="GO:0009279">
    <property type="term" value="C:cell outer membrane"/>
    <property type="evidence" value="ECO:0007669"/>
    <property type="project" value="UniProtKB-SubCell"/>
</dbReference>
<evidence type="ECO:0000256" key="4">
    <source>
        <dbReference type="ARBA" id="ARBA00022452"/>
    </source>
</evidence>
<keyword evidence="8 14" id="KW-0675">Receptor</keyword>
<protein>
    <submittedName>
        <fullName evidence="14">TonB-dependent receptor</fullName>
    </submittedName>
</protein>
<reference evidence="14 15" key="1">
    <citation type="submission" date="2020-04" db="EMBL/GenBank/DDBJ databases">
        <title>Paraburkholderia sp. RP-4-7 isolated from soil.</title>
        <authorList>
            <person name="Dahal R.H."/>
        </authorList>
    </citation>
    <scope>NUCLEOTIDE SEQUENCE [LARGE SCALE GENOMIC DNA]</scope>
    <source>
        <strain evidence="14 15">RP-4-7</strain>
    </source>
</reference>
<evidence type="ECO:0000256" key="3">
    <source>
        <dbReference type="ARBA" id="ARBA00022448"/>
    </source>
</evidence>
<organism evidence="14 15">
    <name type="scientific">Paraburkholderia polaris</name>
    <dbReference type="NCBI Taxonomy" id="2728848"/>
    <lineage>
        <taxon>Bacteria</taxon>
        <taxon>Pseudomonadati</taxon>
        <taxon>Pseudomonadota</taxon>
        <taxon>Betaproteobacteria</taxon>
        <taxon>Burkholderiales</taxon>
        <taxon>Burkholderiaceae</taxon>
        <taxon>Paraburkholderia</taxon>
    </lineage>
</organism>
<feature type="domain" description="TonB-dependent receptor-like beta-barrel" evidence="12">
    <location>
        <begin position="313"/>
        <end position="788"/>
    </location>
</feature>
<sequence>MGLYVLFIFVYLSGSLVKNKYPERLGNQSFVRWKCKAISVAVSTFACSGSVFAQNVVAQPANAVQQGGQTDVQVQDQVVVTGTRTATKATRSLTPVDVITAAQLKNTGQTDLRDALIALSPAIQRQAMGGAQAALVDVLTLHGLSPDQVLVLVNGKRRHSTATISLNPGPQQGSTGVDVDLIPVSAVDHVEILRDGAAAQYGSDAIAGVINIILKSDTKGGSIETSTGQTYQGDGLHQDESAHYGLALGAGGFLDLSAEVSRENHTDRTAQYAHTGALAGSVSNIYFGDPSSTREVVGFNAGYYVGNDVELYGFGTYAHKNAASYQSIRGATVLPAIYPNGFIPQDLLNENDFSVTAGAKGNDLLGWKWDLSTTYGGDYDNFSQVTSENIGLYNATGHTPTKFYIGSQQNTEWTNNLDFTRPFNFSILPAPVTVSFGFEQRTEGYSVGPGEPDAYLYGGTPALVGLSPASASNNTRNVLGTYIDLATKLTQKWQIDLAGRFEHYSDVGDTTNGKISTRYDFTPWIALRGSVGTGFRAPTLAQEYYTTLSPTPTSAFALLAANSAAAKALGAQPLKPEESTSYNLGFVLTPTRDINVTLDAYQIDIRNRIVEGGSQAGEAAINAIGLAGFSTPLGIPASAISASYFTNGANTRTKGIDLSATYHTYLGQYGTIDWDLGVNFNNTTLTHLAAGANGQPLLNAQQIAYLTTGTPKSKIIIGGVWNFGKWGVSLHETRYGTTSAEESYRTGPNAGSVSVFIPFTNKAEYTTDIEARYDVTKRFELAVGAKNLFNEYPNKIPQAAQYAGAVYDPTTSAIGMDGGFYYLRAKYLF</sequence>
<dbReference type="SUPFAM" id="SSF56935">
    <property type="entry name" value="Porins"/>
    <property type="match status" value="1"/>
</dbReference>